<keyword evidence="10" id="KW-1185">Reference proteome</keyword>
<dbReference type="SUPFAM" id="SSF52540">
    <property type="entry name" value="P-loop containing nucleoside triphosphate hydrolases"/>
    <property type="match status" value="2"/>
</dbReference>
<name>A0A1I6QMB1_9BACL</name>
<feature type="coiled-coil region" evidence="6">
    <location>
        <begin position="329"/>
        <end position="363"/>
    </location>
</feature>
<keyword evidence="6" id="KW-0175">Coiled coil</keyword>
<evidence type="ECO:0000256" key="1">
    <source>
        <dbReference type="ARBA" id="ARBA00004370"/>
    </source>
</evidence>
<keyword evidence="5" id="KW-0472">Membrane</keyword>
<proteinExistence type="predicted"/>
<dbReference type="Gene3D" id="3.40.50.300">
    <property type="entry name" value="P-loop containing nucleotide triphosphate hydrolases"/>
    <property type="match status" value="2"/>
</dbReference>
<protein>
    <submittedName>
        <fullName evidence="9">Dynamin family protein</fullName>
    </submittedName>
</protein>
<evidence type="ECO:0000256" key="3">
    <source>
        <dbReference type="ARBA" id="ARBA00022801"/>
    </source>
</evidence>
<keyword evidence="4" id="KW-0342">GTP-binding</keyword>
<dbReference type="GO" id="GO:0005525">
    <property type="term" value="F:GTP binding"/>
    <property type="evidence" value="ECO:0007669"/>
    <property type="project" value="UniProtKB-KW"/>
</dbReference>
<dbReference type="InterPro" id="IPR045063">
    <property type="entry name" value="Dynamin_N"/>
</dbReference>
<sequence>MINYLDDFNGSLHHTKEADDFEWMHLIILEEGDLPMLDTTDLQEIHRYLYLTQKLKAHGDSQRGEKMLDLAKKARSQEFVLALCGHFSAGKSTMLNALYGEELLPTSPIPTSANVVAVRKGKDRVVLTLRTGERLLYKGAYTEGELKALAKNGDEVVAVDVWRSTGNLPDKTVLLDTPGIDSTDDAHRVATESALHLADVLFYAMDYNHVQSEVNLQFVKELKQRGKRVYLVINQIDKHRDEELSFADYQRSVEKSFSDWDIHVDGYFYTSLREKDHPHNEWERLKATFSHMMKEPGEWVARSIRQEATYLIEEHISDQEHRLVRDAGTDQSTQALSNLERTVDILKQESEGIQQELNQKKSSFLRTIDEIVNNAYLFPFEMRERAKAYLETKLTDFKVGILFAKGKTEQERERRRRVFYEALCEAVDNQLDRHVREATVRFLKENGAYQDERGQAIYGADRSFQPEMLERMVKAGASLTGDYVLKYTSDLAAAIQGASQREARVWLEHFLEEIEGQLRSRFDEVNGRLYEMEERLVAQRKIAQQQEELTSYHTQLMEVLFSDVPSEKKLTEEERNALGFDDVENESGDTITASLADLISSEIPSVAESEPVSSMKEVPRDQEEKEPLVTDEPEQLVLASVQRVEAILKGVTIESLSVYRKELANKRKRATERKFTVALFGAFSAGKSSFANALMGEAILPVSPNPTTAAINRIGPPTEDHPHGEAVITFKTAETLLEDLKQIYRLFHLQIETLAEGLQGISALLNKPITHPRQKTALPFLQAVGEGYERFAERLGHTVTLPLDEWSSWVAQEDKACFVEVADLYYDCPLTQQGVTLVDTPGADSIHARHTDVAFRYIKEADAILFVTYYNHAFSRADREFLIQLGRVKDAFSMDKMFFLMNAADLAASEEEKQGVLRYIQDQLLSYGIRNPRLYPVSSLLALQEKNGQHLEQPSGMASFEDAFYRFLSSDLQTVSLHSLQEGVKRALGMMRSLHEAARQGNDEKERQREQLQSQLNAFQNLVEKVDGGAEEYALRREIEELLYYVRQRMFLRYKDVFGEIFSPGVLREDRGDIKEIFRSCILELIDFLRHDLTQELRATSLRIEGWERHRLTEQAHQFALASQQINSELLLSEEPTLSVAILEWETPFPTLSLDSFKKITNSFKGSKSFFAKDDKARIREEMKEILESAVQGYAEWANEKMYLHYQEAWRNALVNMKEQAQLEGTRWFRGLLGALTEQQDPSLLEGKVIALEKEVTEMARILHRK</sequence>
<keyword evidence="3" id="KW-0378">Hydrolase</keyword>
<dbReference type="InterPro" id="IPR027094">
    <property type="entry name" value="Mitofusin_fam"/>
</dbReference>
<evidence type="ECO:0000256" key="4">
    <source>
        <dbReference type="ARBA" id="ARBA00023134"/>
    </source>
</evidence>
<gene>
    <name evidence="9" type="ORF">SAMN05444972_103245</name>
</gene>
<comment type="subcellular location">
    <subcellularLocation>
        <location evidence="1">Membrane</location>
    </subcellularLocation>
</comment>
<dbReference type="EMBL" id="FPAA01000003">
    <property type="protein sequence ID" value="SFS53581.1"/>
    <property type="molecule type" value="Genomic_DNA"/>
</dbReference>
<dbReference type="AlphaFoldDB" id="A0A1I6QMB1"/>
<organism evidence="9 10">
    <name type="scientific">Marininema halotolerans</name>
    <dbReference type="NCBI Taxonomy" id="1155944"/>
    <lineage>
        <taxon>Bacteria</taxon>
        <taxon>Bacillati</taxon>
        <taxon>Bacillota</taxon>
        <taxon>Bacilli</taxon>
        <taxon>Bacillales</taxon>
        <taxon>Thermoactinomycetaceae</taxon>
        <taxon>Marininema</taxon>
    </lineage>
</organism>
<evidence type="ECO:0000259" key="8">
    <source>
        <dbReference type="Pfam" id="PF00350"/>
    </source>
</evidence>
<evidence type="ECO:0000313" key="10">
    <source>
        <dbReference type="Proteomes" id="UP000198660"/>
    </source>
</evidence>
<reference evidence="10" key="1">
    <citation type="submission" date="2016-10" db="EMBL/GenBank/DDBJ databases">
        <authorList>
            <person name="Varghese N."/>
            <person name="Submissions S."/>
        </authorList>
    </citation>
    <scope>NUCLEOTIDE SEQUENCE [LARGE SCALE GENOMIC DNA]</scope>
    <source>
        <strain evidence="10">DSM 45789</strain>
    </source>
</reference>
<dbReference type="OrthoDB" id="5477114at2"/>
<feature type="domain" description="Dynamin N-terminal" evidence="8">
    <location>
        <begin position="82"/>
        <end position="235"/>
    </location>
</feature>
<feature type="compositionally biased region" description="Basic and acidic residues" evidence="7">
    <location>
        <begin position="617"/>
        <end position="628"/>
    </location>
</feature>
<evidence type="ECO:0000256" key="6">
    <source>
        <dbReference type="SAM" id="Coils"/>
    </source>
</evidence>
<dbReference type="PANTHER" id="PTHR10465">
    <property type="entry name" value="TRANSMEMBRANE GTPASE FZO1"/>
    <property type="match status" value="1"/>
</dbReference>
<evidence type="ECO:0000256" key="7">
    <source>
        <dbReference type="SAM" id="MobiDB-lite"/>
    </source>
</evidence>
<dbReference type="PANTHER" id="PTHR10465:SF0">
    <property type="entry name" value="SARCALUMENIN"/>
    <property type="match status" value="1"/>
</dbReference>
<dbReference type="CDD" id="cd09912">
    <property type="entry name" value="DLP_2"/>
    <property type="match status" value="2"/>
</dbReference>
<feature type="domain" description="Dynamin N-terminal" evidence="8">
    <location>
        <begin position="677"/>
        <end position="892"/>
    </location>
</feature>
<keyword evidence="2" id="KW-0547">Nucleotide-binding</keyword>
<feature type="region of interest" description="Disordered" evidence="7">
    <location>
        <begin position="605"/>
        <end position="630"/>
    </location>
</feature>
<evidence type="ECO:0000256" key="2">
    <source>
        <dbReference type="ARBA" id="ARBA00022741"/>
    </source>
</evidence>
<dbReference type="GO" id="GO:0016020">
    <property type="term" value="C:membrane"/>
    <property type="evidence" value="ECO:0007669"/>
    <property type="project" value="UniProtKB-SubCell"/>
</dbReference>
<accession>A0A1I6QMB1</accession>
<dbReference type="InterPro" id="IPR027417">
    <property type="entry name" value="P-loop_NTPase"/>
</dbReference>
<evidence type="ECO:0000313" key="9">
    <source>
        <dbReference type="EMBL" id="SFS53581.1"/>
    </source>
</evidence>
<feature type="coiled-coil region" evidence="6">
    <location>
        <begin position="991"/>
        <end position="1025"/>
    </location>
</feature>
<dbReference type="Pfam" id="PF00350">
    <property type="entry name" value="Dynamin_N"/>
    <property type="match status" value="2"/>
</dbReference>
<dbReference type="GO" id="GO:0003924">
    <property type="term" value="F:GTPase activity"/>
    <property type="evidence" value="ECO:0007669"/>
    <property type="project" value="InterPro"/>
</dbReference>
<dbReference type="RefSeq" id="WP_091835124.1">
    <property type="nucleotide sequence ID" value="NZ_FPAA01000003.1"/>
</dbReference>
<dbReference type="Proteomes" id="UP000198660">
    <property type="component" value="Unassembled WGS sequence"/>
</dbReference>
<evidence type="ECO:0000256" key="5">
    <source>
        <dbReference type="ARBA" id="ARBA00023136"/>
    </source>
</evidence>